<evidence type="ECO:0000256" key="4">
    <source>
        <dbReference type="SAM" id="SignalP"/>
    </source>
</evidence>
<dbReference type="PANTHER" id="PTHR15704:SF7">
    <property type="entry name" value="SUPERKILLER COMPLEX PROTEIN 3"/>
    <property type="match status" value="1"/>
</dbReference>
<feature type="transmembrane region" description="Helical" evidence="3">
    <location>
        <begin position="218"/>
        <end position="244"/>
    </location>
</feature>
<accession>A0A8S1DZN6</accession>
<dbReference type="Proteomes" id="UP000494206">
    <property type="component" value="Unassembled WGS sequence"/>
</dbReference>
<dbReference type="OrthoDB" id="421075at2759"/>
<evidence type="ECO:0000313" key="6">
    <source>
        <dbReference type="Proteomes" id="UP000494206"/>
    </source>
</evidence>
<dbReference type="SMART" id="SM00028">
    <property type="entry name" value="TPR"/>
    <property type="match status" value="5"/>
</dbReference>
<evidence type="ECO:0000256" key="3">
    <source>
        <dbReference type="SAM" id="Phobius"/>
    </source>
</evidence>
<dbReference type="PANTHER" id="PTHR15704">
    <property type="entry name" value="SUPERKILLER 3 PROTEIN-RELATED"/>
    <property type="match status" value="1"/>
</dbReference>
<keyword evidence="6" id="KW-1185">Reference proteome</keyword>
<dbReference type="InterPro" id="IPR019734">
    <property type="entry name" value="TPR_rpt"/>
</dbReference>
<comment type="caution">
    <text evidence="5">The sequence shown here is derived from an EMBL/GenBank/DDBJ whole genome shotgun (WGS) entry which is preliminary data.</text>
</comment>
<dbReference type="GO" id="GO:0055087">
    <property type="term" value="C:Ski complex"/>
    <property type="evidence" value="ECO:0007669"/>
    <property type="project" value="InterPro"/>
</dbReference>
<keyword evidence="2" id="KW-0802">TPR repeat</keyword>
<dbReference type="InterPro" id="IPR039226">
    <property type="entry name" value="Ski3/TTC37"/>
</dbReference>
<sequence>MQTFAASLIVFVVVLAVSQCAKNGTIEPKRRLYNPLVCYVEVEGLLYGEEFHEESHHEPCAPQSKFCQKITAHFMDTSAVETHINMKGCDTVQVLPHFQGIACQGTGCIERIYNDDLFTVCCCNTETCNPGKSHFSILMHILLFIIYCIVSELLSLIFIYTVITKSTNDMKTYKFVLLKFLVCVFLFNCSLTNFVRPDLLCPLTAAAIRSPIGGSSEISALVIISITLFLAISVFISIIECCFVRVCILFQWRNMLKHIFSWKGLILSLIIHSISFLVVLCAFNIARSSSKEFLTIVATANLSHMLGKYLLKPNTVYIYVNLFSYNAIPLVMAELKEHLKAASILLKNENHEEALKLLEPHISNGVKNYMLYCYAGLCYSNANVYDMSLELFRQATEIDKEKPMAWKGIFKIIDHLPAEVFLIKVCDAMLAFPENEGKSGEILDAKLRILLKIQDFNLINENWKKDPKFLKSNEQPVVGQIEKLSKNFPEKLSDSTLQKFIFKITCEELFCNGTFPIFSDHLVESQICLEPMLNLINHLRSNDITHCLEILDKIENVEKSKYPQCLLFVKLLEICENWCECKQIVDYAKKNATSPEILKHLEGWKARICLETFEKIDVNIQRPLPTPEFIREETNLCLMNHEEQSLNGMLSKYSENTKEGMIIRLQISLKTNQFPPENLNMTEALLSRDDADWKDALLVAEVRIAMKSEATSILVKAAKLNPRSSRVFHILGKSLLRKNPAKAKSCLERAFKIQPGNEEYAKCYDECLVQQNASSSERIAILKKFAQCRGNKLKPMWLSKALAELYLENEQFDSAIEELQQLVRFSNLDKLSWARLADAYFRKGHLRAAVSSYEHLSEIDGGRDYRIPMIRVLVQLRDFEVALEKVNEYRELVKCDEDTPRNTKIAIDILEVQIRFNLLSTTTGDDRRENLRTSIRILSTCVQTKSNISLIYKLAGDCLLKASEYSERFLPYFEIDPSWNVTDRSSCAATACSFYATVLQLRKTDALSWHDMAVALIFRYNIEKNPEFLKKAKKFVENAFKYTNDSSILSTLWTVLARAKNLANDHPNEQLHCLTRALQLNKTNDSAWLMLAVLCLIMFETNAASFAVEQAIKYNPHNADAWCTWAQHANLFGSDYDALVMFRQSLCIKPTASSIVGYCVYLCRSLRNSNSRFDSAVVALNFEPIIQLREMACCDKRALRHLGVLADFFGYYSEAVECLRLAGASGAEFERMTIKLDTLSDGTPKEFKTEYSENSRLSNLVAYSNEQLWNVLLNELPVYAQLMSFINEQMEKEFKAFYLANFKVISVPLLVSAIISLRIEMPIGFIEAMHEALPRHELIDYFPTILPPGLDNGLSHLEQDGEEPFRYKHKIAKKLYEELKLAREKYEALAAEECA</sequence>
<dbReference type="InterPro" id="IPR011990">
    <property type="entry name" value="TPR-like_helical_dom_sf"/>
</dbReference>
<feature type="transmembrane region" description="Helical" evidence="3">
    <location>
        <begin position="137"/>
        <end position="163"/>
    </location>
</feature>
<dbReference type="Pfam" id="PF13181">
    <property type="entry name" value="TPR_8"/>
    <property type="match status" value="1"/>
</dbReference>
<evidence type="ECO:0000313" key="5">
    <source>
        <dbReference type="EMBL" id="CAB3396846.1"/>
    </source>
</evidence>
<feature type="chain" id="PRO_5035889915" description="Tetratricopeptide repeat protein" evidence="4">
    <location>
        <begin position="21"/>
        <end position="1395"/>
    </location>
</feature>
<keyword evidence="3" id="KW-0812">Transmembrane</keyword>
<keyword evidence="4" id="KW-0732">Signal</keyword>
<organism evidence="5 6">
    <name type="scientific">Caenorhabditis bovis</name>
    <dbReference type="NCBI Taxonomy" id="2654633"/>
    <lineage>
        <taxon>Eukaryota</taxon>
        <taxon>Metazoa</taxon>
        <taxon>Ecdysozoa</taxon>
        <taxon>Nematoda</taxon>
        <taxon>Chromadorea</taxon>
        <taxon>Rhabditida</taxon>
        <taxon>Rhabditina</taxon>
        <taxon>Rhabditomorpha</taxon>
        <taxon>Rhabditoidea</taxon>
        <taxon>Rhabditidae</taxon>
        <taxon>Peloderinae</taxon>
        <taxon>Caenorhabditis</taxon>
    </lineage>
</organism>
<dbReference type="SUPFAM" id="SSF48452">
    <property type="entry name" value="TPR-like"/>
    <property type="match status" value="4"/>
</dbReference>
<keyword evidence="1" id="KW-0677">Repeat</keyword>
<keyword evidence="3" id="KW-1133">Transmembrane helix</keyword>
<name>A0A8S1DZN6_9PELO</name>
<protein>
    <recommendedName>
        <fullName evidence="7">Tetratricopeptide repeat protein</fullName>
    </recommendedName>
</protein>
<dbReference type="Gene3D" id="1.25.40.10">
    <property type="entry name" value="Tetratricopeptide repeat domain"/>
    <property type="match status" value="3"/>
</dbReference>
<evidence type="ECO:0008006" key="7">
    <source>
        <dbReference type="Google" id="ProtNLM"/>
    </source>
</evidence>
<dbReference type="EMBL" id="CADEPM010000001">
    <property type="protein sequence ID" value="CAB3396846.1"/>
    <property type="molecule type" value="Genomic_DNA"/>
</dbReference>
<proteinExistence type="predicted"/>
<feature type="signal peptide" evidence="4">
    <location>
        <begin position="1"/>
        <end position="20"/>
    </location>
</feature>
<dbReference type="GO" id="GO:0006401">
    <property type="term" value="P:RNA catabolic process"/>
    <property type="evidence" value="ECO:0007669"/>
    <property type="project" value="InterPro"/>
</dbReference>
<reference evidence="5 6" key="1">
    <citation type="submission" date="2020-04" db="EMBL/GenBank/DDBJ databases">
        <authorList>
            <person name="Laetsch R D."/>
            <person name="Stevens L."/>
            <person name="Kumar S."/>
            <person name="Blaxter L. M."/>
        </authorList>
    </citation>
    <scope>NUCLEOTIDE SEQUENCE [LARGE SCALE GENOMIC DNA]</scope>
</reference>
<evidence type="ECO:0000256" key="1">
    <source>
        <dbReference type="ARBA" id="ARBA00022737"/>
    </source>
</evidence>
<feature type="transmembrane region" description="Helical" evidence="3">
    <location>
        <begin position="265"/>
        <end position="286"/>
    </location>
</feature>
<keyword evidence="3" id="KW-0472">Membrane</keyword>
<feature type="transmembrane region" description="Helical" evidence="3">
    <location>
        <begin position="175"/>
        <end position="195"/>
    </location>
</feature>
<evidence type="ECO:0000256" key="2">
    <source>
        <dbReference type="ARBA" id="ARBA00022803"/>
    </source>
</evidence>
<gene>
    <name evidence="5" type="ORF">CBOVIS_LOCUS347</name>
</gene>